<accession>A0A2T4PSG1</accession>
<dbReference type="RefSeq" id="WP_107557153.1">
    <property type="nucleotide sequence ID" value="NZ_CAURAE010000018.1"/>
</dbReference>
<organism evidence="7 8">
    <name type="scientific">Mammaliicoccus vitulinus</name>
    <dbReference type="NCBI Taxonomy" id="71237"/>
    <lineage>
        <taxon>Bacteria</taxon>
        <taxon>Bacillati</taxon>
        <taxon>Bacillota</taxon>
        <taxon>Bacilli</taxon>
        <taxon>Bacillales</taxon>
        <taxon>Staphylococcaceae</taxon>
        <taxon>Mammaliicoccus</taxon>
    </lineage>
</organism>
<sequence>MKKYFEETFKVNKKNLATKKALMQAIIVFIILSSSVLFGRFDLGLTAVLGSFSNIYVINGSYPSRIRKVIVVSVMLSICLMLGTLTITVPFLYALILGLIGMIAHFVLKAFQIPGPSSLFFVLTYSVASIMPIMPEDFLNRGLLVLCGGLVSTIVVIVDAIFNHKKPETESVLNIFKNLAHLTKNFSGKTFDDARSDTLNSIHHATNTLTTANTFWNKNKDYNRLLQLKGRAEAIWSSCLELSSKGYEVLPIEISESLKYIYKRIEGTETLDYLPIDYTGEDIYISELADLINNTVKLLNESDLQLDKQISYRKPMYSRIINENLSKDSLVLMSSMQYGIILFASVIIAFGMGFERAYWIPMSCCSVLLGSSSLSTIQRALQRTVGTIIGMLVAVLILVFEPNTWTIVILMAILMGTAELLIAFNYTIAVMFITPNVLLMSAAITKHFDTYLVVPRITDVIIGSAIGLIGVLIVGRNQASKKLPKTINNTLRLQANILHTLFSSNKYQHNIADSTIIREMHTEIMNTKAMYQAALNEMDNNVKKVEYLYPIIFTVEQLAFTLERAYEKGNISTLSDQSIGLYLTTYENICKKVVFNTSYEPIELPQLKEFTSIRTELMKLQSLSSNKLDKKTS</sequence>
<keyword evidence="3 5" id="KW-1133">Transmembrane helix</keyword>
<feature type="transmembrane region" description="Helical" evidence="5">
    <location>
        <begin position="141"/>
        <end position="162"/>
    </location>
</feature>
<dbReference type="Proteomes" id="UP000241209">
    <property type="component" value="Unassembled WGS sequence"/>
</dbReference>
<feature type="domain" description="Integral membrane bound transporter" evidence="6">
    <location>
        <begin position="345"/>
        <end position="469"/>
    </location>
</feature>
<reference evidence="7 8" key="1">
    <citation type="journal article" date="2016" name="Front. Microbiol.">
        <title>Comprehensive Phylogenetic Analysis of Bovine Non-aureus Staphylococci Species Based on Whole-Genome Sequencing.</title>
        <authorList>
            <person name="Naushad S."/>
            <person name="Barkema H.W."/>
            <person name="Luby C."/>
            <person name="Condas L.A."/>
            <person name="Nobrega D.B."/>
            <person name="Carson D.A."/>
            <person name="De Buck J."/>
        </authorList>
    </citation>
    <scope>NUCLEOTIDE SEQUENCE [LARGE SCALE GENOMIC DNA]</scope>
    <source>
        <strain evidence="7 8">SNUC 2204</strain>
    </source>
</reference>
<dbReference type="GO" id="GO:0016020">
    <property type="term" value="C:membrane"/>
    <property type="evidence" value="ECO:0007669"/>
    <property type="project" value="UniProtKB-SubCell"/>
</dbReference>
<dbReference type="Pfam" id="PF13515">
    <property type="entry name" value="FUSC_2"/>
    <property type="match status" value="1"/>
</dbReference>
<dbReference type="OrthoDB" id="581879at2"/>
<dbReference type="InterPro" id="IPR049453">
    <property type="entry name" value="Memb_transporter_dom"/>
</dbReference>
<feature type="transmembrane region" description="Helical" evidence="5">
    <location>
        <begin position="44"/>
        <end position="62"/>
    </location>
</feature>
<feature type="transmembrane region" description="Helical" evidence="5">
    <location>
        <begin position="91"/>
        <end position="111"/>
    </location>
</feature>
<proteinExistence type="predicted"/>
<name>A0A2T4PSG1_9STAP</name>
<evidence type="ECO:0000256" key="3">
    <source>
        <dbReference type="ARBA" id="ARBA00022989"/>
    </source>
</evidence>
<dbReference type="AlphaFoldDB" id="A0A2T4PSG1"/>
<evidence type="ECO:0000259" key="6">
    <source>
        <dbReference type="Pfam" id="PF13515"/>
    </source>
</evidence>
<comment type="subcellular location">
    <subcellularLocation>
        <location evidence="1">Membrane</location>
        <topology evidence="1">Multi-pass membrane protein</topology>
    </subcellularLocation>
</comment>
<evidence type="ECO:0000256" key="5">
    <source>
        <dbReference type="SAM" id="Phobius"/>
    </source>
</evidence>
<feature type="transmembrane region" description="Helical" evidence="5">
    <location>
        <begin position="21"/>
        <end position="38"/>
    </location>
</feature>
<evidence type="ECO:0000256" key="1">
    <source>
        <dbReference type="ARBA" id="ARBA00004141"/>
    </source>
</evidence>
<comment type="caution">
    <text evidence="7">The sequence shown here is derived from an EMBL/GenBank/DDBJ whole genome shotgun (WGS) entry which is preliminary data.</text>
</comment>
<feature type="transmembrane region" description="Helical" evidence="5">
    <location>
        <begin position="118"/>
        <end position="135"/>
    </location>
</feature>
<feature type="transmembrane region" description="Helical" evidence="5">
    <location>
        <begin position="453"/>
        <end position="475"/>
    </location>
</feature>
<feature type="transmembrane region" description="Helical" evidence="5">
    <location>
        <begin position="407"/>
        <end position="433"/>
    </location>
</feature>
<gene>
    <name evidence="7" type="ORF">BU072_09335</name>
</gene>
<feature type="transmembrane region" description="Helical" evidence="5">
    <location>
        <begin position="69"/>
        <end position="85"/>
    </location>
</feature>
<evidence type="ECO:0000313" key="8">
    <source>
        <dbReference type="Proteomes" id="UP000241209"/>
    </source>
</evidence>
<evidence type="ECO:0000256" key="2">
    <source>
        <dbReference type="ARBA" id="ARBA00022692"/>
    </source>
</evidence>
<feature type="transmembrane region" description="Helical" evidence="5">
    <location>
        <begin position="338"/>
        <end position="360"/>
    </location>
</feature>
<protein>
    <submittedName>
        <fullName evidence="7">FUSC family protein</fullName>
    </submittedName>
</protein>
<keyword evidence="2 5" id="KW-0812">Transmembrane</keyword>
<evidence type="ECO:0000256" key="4">
    <source>
        <dbReference type="ARBA" id="ARBA00023136"/>
    </source>
</evidence>
<dbReference type="STRING" id="1167632.GCA_000286335_00460"/>
<dbReference type="EMBL" id="PZFK01000017">
    <property type="protein sequence ID" value="PTI29249.1"/>
    <property type="molecule type" value="Genomic_DNA"/>
</dbReference>
<evidence type="ECO:0000313" key="7">
    <source>
        <dbReference type="EMBL" id="PTI29249.1"/>
    </source>
</evidence>
<feature type="transmembrane region" description="Helical" evidence="5">
    <location>
        <begin position="380"/>
        <end position="400"/>
    </location>
</feature>
<keyword evidence="4 5" id="KW-0472">Membrane</keyword>